<dbReference type="GO" id="GO:0016705">
    <property type="term" value="F:oxidoreductase activity, acting on paired donors, with incorporation or reduction of molecular oxygen"/>
    <property type="evidence" value="ECO:0007669"/>
    <property type="project" value="InterPro"/>
</dbReference>
<dbReference type="GO" id="GO:0004497">
    <property type="term" value="F:monooxygenase activity"/>
    <property type="evidence" value="ECO:0007669"/>
    <property type="project" value="UniProtKB-KW"/>
</dbReference>
<keyword evidence="9 14" id="KW-0560">Oxidoreductase</keyword>
<dbReference type="PANTHER" id="PTHR46300:SF2">
    <property type="entry name" value="CYTOCHROME P450 MONOOXYGENASE ALNH-RELATED"/>
    <property type="match status" value="1"/>
</dbReference>
<evidence type="ECO:0000256" key="14">
    <source>
        <dbReference type="RuleBase" id="RU000461"/>
    </source>
</evidence>
<dbReference type="CDD" id="cd11065">
    <property type="entry name" value="CYP64-like"/>
    <property type="match status" value="1"/>
</dbReference>
<dbReference type="PROSITE" id="PS00086">
    <property type="entry name" value="CYTOCHROME_P450"/>
    <property type="match status" value="1"/>
</dbReference>
<reference evidence="16 17" key="1">
    <citation type="journal article" date="2016" name="Mol. Biol. Evol.">
        <title>Comparative Genomics of Early-Diverging Mushroom-Forming Fungi Provides Insights into the Origins of Lignocellulose Decay Capabilities.</title>
        <authorList>
            <person name="Nagy L.G."/>
            <person name="Riley R."/>
            <person name="Tritt A."/>
            <person name="Adam C."/>
            <person name="Daum C."/>
            <person name="Floudas D."/>
            <person name="Sun H."/>
            <person name="Yadav J.S."/>
            <person name="Pangilinan J."/>
            <person name="Larsson K.H."/>
            <person name="Matsuura K."/>
            <person name="Barry K."/>
            <person name="Labutti K."/>
            <person name="Kuo R."/>
            <person name="Ohm R.A."/>
            <person name="Bhattacharya S.S."/>
            <person name="Shirouzu T."/>
            <person name="Yoshinaga Y."/>
            <person name="Martin F.M."/>
            <person name="Grigoriev I.V."/>
            <person name="Hibbett D.S."/>
        </authorList>
    </citation>
    <scope>NUCLEOTIDE SEQUENCE [LARGE SCALE GENOMIC DNA]</scope>
    <source>
        <strain evidence="16 17">93-53</strain>
    </source>
</reference>
<dbReference type="OrthoDB" id="2789670at2759"/>
<dbReference type="InParanoid" id="A0A165DJY9"/>
<evidence type="ECO:0000256" key="13">
    <source>
        <dbReference type="PIRSR" id="PIRSR602401-1"/>
    </source>
</evidence>
<dbReference type="GO" id="GO:0005506">
    <property type="term" value="F:iron ion binding"/>
    <property type="evidence" value="ECO:0007669"/>
    <property type="project" value="InterPro"/>
</dbReference>
<organism evidence="16 17">
    <name type="scientific">Laetiporus sulphureus 93-53</name>
    <dbReference type="NCBI Taxonomy" id="1314785"/>
    <lineage>
        <taxon>Eukaryota</taxon>
        <taxon>Fungi</taxon>
        <taxon>Dikarya</taxon>
        <taxon>Basidiomycota</taxon>
        <taxon>Agaricomycotina</taxon>
        <taxon>Agaricomycetes</taxon>
        <taxon>Polyporales</taxon>
        <taxon>Laetiporus</taxon>
    </lineage>
</organism>
<evidence type="ECO:0000256" key="9">
    <source>
        <dbReference type="ARBA" id="ARBA00023002"/>
    </source>
</evidence>
<keyword evidence="7 13" id="KW-0479">Metal-binding</keyword>
<dbReference type="EMBL" id="KV427632">
    <property type="protein sequence ID" value="KZT05049.1"/>
    <property type="molecule type" value="Genomic_DNA"/>
</dbReference>
<dbReference type="InterPro" id="IPR017972">
    <property type="entry name" value="Cyt_P450_CS"/>
</dbReference>
<dbReference type="PRINTS" id="PR00463">
    <property type="entry name" value="EP450I"/>
</dbReference>
<dbReference type="RefSeq" id="XP_040762789.1">
    <property type="nucleotide sequence ID" value="XM_040901695.1"/>
</dbReference>
<proteinExistence type="inferred from homology"/>
<dbReference type="InterPro" id="IPR050364">
    <property type="entry name" value="Cytochrome_P450_fung"/>
</dbReference>
<evidence type="ECO:0000256" key="5">
    <source>
        <dbReference type="ARBA" id="ARBA00022617"/>
    </source>
</evidence>
<comment type="cofactor">
    <cofactor evidence="1 13">
        <name>heme</name>
        <dbReference type="ChEBI" id="CHEBI:30413"/>
    </cofactor>
</comment>
<dbReference type="GO" id="GO:0020037">
    <property type="term" value="F:heme binding"/>
    <property type="evidence" value="ECO:0007669"/>
    <property type="project" value="InterPro"/>
</dbReference>
<evidence type="ECO:0000256" key="2">
    <source>
        <dbReference type="ARBA" id="ARBA00004370"/>
    </source>
</evidence>
<evidence type="ECO:0000256" key="15">
    <source>
        <dbReference type="SAM" id="Phobius"/>
    </source>
</evidence>
<dbReference type="Pfam" id="PF00067">
    <property type="entry name" value="p450"/>
    <property type="match status" value="1"/>
</dbReference>
<dbReference type="STRING" id="1314785.A0A165DJY9"/>
<gene>
    <name evidence="16" type="ORF">LAESUDRAFT_240397</name>
</gene>
<evidence type="ECO:0000256" key="1">
    <source>
        <dbReference type="ARBA" id="ARBA00001971"/>
    </source>
</evidence>
<keyword evidence="5 13" id="KW-0349">Heme</keyword>
<feature type="binding site" description="axial binding residue" evidence="13">
    <location>
        <position position="453"/>
    </location>
    <ligand>
        <name>heme</name>
        <dbReference type="ChEBI" id="CHEBI:30413"/>
    </ligand>
    <ligandPart>
        <name>Fe</name>
        <dbReference type="ChEBI" id="CHEBI:18248"/>
    </ligandPart>
</feature>
<dbReference type="GO" id="GO:0016020">
    <property type="term" value="C:membrane"/>
    <property type="evidence" value="ECO:0007669"/>
    <property type="project" value="UniProtKB-SubCell"/>
</dbReference>
<dbReference type="InterPro" id="IPR002401">
    <property type="entry name" value="Cyt_P450_E_grp-I"/>
</dbReference>
<accession>A0A165DJY9</accession>
<comment type="pathway">
    <text evidence="3">Secondary metabolite biosynthesis.</text>
</comment>
<evidence type="ECO:0000256" key="11">
    <source>
        <dbReference type="ARBA" id="ARBA00023033"/>
    </source>
</evidence>
<dbReference type="Proteomes" id="UP000076871">
    <property type="component" value="Unassembled WGS sequence"/>
</dbReference>
<evidence type="ECO:0000313" key="17">
    <source>
        <dbReference type="Proteomes" id="UP000076871"/>
    </source>
</evidence>
<keyword evidence="6 15" id="KW-0812">Transmembrane</keyword>
<name>A0A165DJY9_9APHY</name>
<feature type="transmembrane region" description="Helical" evidence="15">
    <location>
        <begin position="292"/>
        <end position="314"/>
    </location>
</feature>
<evidence type="ECO:0000256" key="4">
    <source>
        <dbReference type="ARBA" id="ARBA00010617"/>
    </source>
</evidence>
<evidence type="ECO:0000256" key="12">
    <source>
        <dbReference type="ARBA" id="ARBA00023136"/>
    </source>
</evidence>
<feature type="transmembrane region" description="Helical" evidence="15">
    <location>
        <begin position="6"/>
        <end position="23"/>
    </location>
</feature>
<keyword evidence="11 14" id="KW-0503">Monooxygenase</keyword>
<dbReference type="GeneID" id="63818727"/>
<evidence type="ECO:0000256" key="8">
    <source>
        <dbReference type="ARBA" id="ARBA00022989"/>
    </source>
</evidence>
<dbReference type="PANTHER" id="PTHR46300">
    <property type="entry name" value="P450, PUTATIVE (EUROFUNG)-RELATED-RELATED"/>
    <property type="match status" value="1"/>
</dbReference>
<dbReference type="SUPFAM" id="SSF48264">
    <property type="entry name" value="Cytochrome P450"/>
    <property type="match status" value="1"/>
</dbReference>
<comment type="subcellular location">
    <subcellularLocation>
        <location evidence="2">Membrane</location>
    </subcellularLocation>
</comment>
<evidence type="ECO:0000313" key="16">
    <source>
        <dbReference type="EMBL" id="KZT05049.1"/>
    </source>
</evidence>
<evidence type="ECO:0000256" key="3">
    <source>
        <dbReference type="ARBA" id="ARBA00005179"/>
    </source>
</evidence>
<keyword evidence="8 15" id="KW-1133">Transmembrane helix</keyword>
<evidence type="ECO:0000256" key="10">
    <source>
        <dbReference type="ARBA" id="ARBA00023004"/>
    </source>
</evidence>
<dbReference type="InterPro" id="IPR001128">
    <property type="entry name" value="Cyt_P450"/>
</dbReference>
<dbReference type="AlphaFoldDB" id="A0A165DJY9"/>
<comment type="similarity">
    <text evidence="4 14">Belongs to the cytochrome P450 family.</text>
</comment>
<sequence length="529" mass="60240">MALPMLYLNLLFAGALFLAYWSLSRRKGSRLPPGPRGVPLLGNVLQLPPDDQHKTFAKWRTHYGDNIFIRFFGKPALVLNSLEGANELMEKRGAKYSNRPRFVFLQELVGADPVLPLLPYNEQWRRHRKWFQWVLQDKDMLQSYRPIQMREAHRLLEQLIKRPDDFVMHLKRFVGALSMEISYGHTARSLQDDEFIELADRAVTDAVDGGGPAATLVDFFPFLRRVPIFRNKALQMRRLMRDTIEIPYNAVKEELAQGTAKQCFATALLEEESNGKTLTAEDEYNIMGAAGAFYIAAAGTTGTVLTTFVLAMVLHPEVRRKAQAEIDRVIGATRLPELEDRKSLPYVECVLSEVYRWNPPAPLGLPHELTEDDEYQGYSISAGTMIIPNIWSVSTVAYQRVRVFDVCRCMTRDESVYPDPEAFRPERFEKMDASEYDSRDPRRIVFGFGRRLCPARQFADSNVWLAIASMLAAFDFDRAHDANGWEITPQASFASGGISYPKPFRCEIQPRSQKVVNLVAQMNVGGMDL</sequence>
<keyword evidence="17" id="KW-1185">Reference proteome</keyword>
<keyword evidence="10 13" id="KW-0408">Iron</keyword>
<protein>
    <submittedName>
        <fullName evidence="16">Cytochrome P450</fullName>
    </submittedName>
</protein>
<keyword evidence="12 15" id="KW-0472">Membrane</keyword>
<evidence type="ECO:0000256" key="7">
    <source>
        <dbReference type="ARBA" id="ARBA00022723"/>
    </source>
</evidence>
<dbReference type="InterPro" id="IPR036396">
    <property type="entry name" value="Cyt_P450_sf"/>
</dbReference>
<dbReference type="Gene3D" id="1.10.630.10">
    <property type="entry name" value="Cytochrome P450"/>
    <property type="match status" value="1"/>
</dbReference>
<evidence type="ECO:0000256" key="6">
    <source>
        <dbReference type="ARBA" id="ARBA00022692"/>
    </source>
</evidence>